<sequence length="241" mass="27798">MTSIAPSSCENPCFPNWIWRYNRNQHLSKFEPWFTRVERWPPHYRNMGVHDNFQFHPPKHTEGNQEMWVSGLNFAHHLVKERQTGFGNSALGLVPGPAPPRFVRPEVVPHHIGELLKINCIENVTEGASLHDHSSVPTKAFRNDEEPLNPRQYLQKTLGQPMEYPGTFPHINGPAPKTDVGSIVCCGGSANGGRRDPLNYWLEYYKHREEANAKHESVLPYIYPEQCCEYEWDIEKIKCID</sequence>
<proteinExistence type="predicted"/>
<dbReference type="EMBL" id="JAWDGP010000898">
    <property type="protein sequence ID" value="KAK3796280.1"/>
    <property type="molecule type" value="Genomic_DNA"/>
</dbReference>
<reference evidence="1" key="1">
    <citation type="journal article" date="2023" name="G3 (Bethesda)">
        <title>A reference genome for the long-term kleptoplast-retaining sea slug Elysia crispata morphotype clarki.</title>
        <authorList>
            <person name="Eastman K.E."/>
            <person name="Pendleton A.L."/>
            <person name="Shaikh M.A."/>
            <person name="Suttiyut T."/>
            <person name="Ogas R."/>
            <person name="Tomko P."/>
            <person name="Gavelis G."/>
            <person name="Widhalm J.R."/>
            <person name="Wisecaver J.H."/>
        </authorList>
    </citation>
    <scope>NUCLEOTIDE SEQUENCE</scope>
    <source>
        <strain evidence="1">ECLA1</strain>
    </source>
</reference>
<keyword evidence="2" id="KW-1185">Reference proteome</keyword>
<comment type="caution">
    <text evidence="1">The sequence shown here is derived from an EMBL/GenBank/DDBJ whole genome shotgun (WGS) entry which is preliminary data.</text>
</comment>
<name>A0AAE1AY98_9GAST</name>
<protein>
    <submittedName>
        <fullName evidence="1">Uncharacterized protein</fullName>
    </submittedName>
</protein>
<evidence type="ECO:0000313" key="1">
    <source>
        <dbReference type="EMBL" id="KAK3796280.1"/>
    </source>
</evidence>
<evidence type="ECO:0000313" key="2">
    <source>
        <dbReference type="Proteomes" id="UP001283361"/>
    </source>
</evidence>
<dbReference type="Proteomes" id="UP001283361">
    <property type="component" value="Unassembled WGS sequence"/>
</dbReference>
<gene>
    <name evidence="1" type="ORF">RRG08_041594</name>
</gene>
<dbReference type="AlphaFoldDB" id="A0AAE1AY98"/>
<accession>A0AAE1AY98</accession>
<organism evidence="1 2">
    <name type="scientific">Elysia crispata</name>
    <name type="common">lettuce slug</name>
    <dbReference type="NCBI Taxonomy" id="231223"/>
    <lineage>
        <taxon>Eukaryota</taxon>
        <taxon>Metazoa</taxon>
        <taxon>Spiralia</taxon>
        <taxon>Lophotrochozoa</taxon>
        <taxon>Mollusca</taxon>
        <taxon>Gastropoda</taxon>
        <taxon>Heterobranchia</taxon>
        <taxon>Euthyneura</taxon>
        <taxon>Panpulmonata</taxon>
        <taxon>Sacoglossa</taxon>
        <taxon>Placobranchoidea</taxon>
        <taxon>Plakobranchidae</taxon>
        <taxon>Elysia</taxon>
    </lineage>
</organism>